<keyword evidence="3 9" id="KW-1133">Transmembrane helix</keyword>
<evidence type="ECO:0000256" key="8">
    <source>
        <dbReference type="SAM" id="MobiDB-lite"/>
    </source>
</evidence>
<sequence>MSNSSTGTSGDALTAFSDSYFQWLENDVFPIIIGIGLLIILLLGTTLNAVMIHAFVKKRVKILSSTILFWQLVVIDFVAYTFVIFPGIISSFANKWILSDGFCTFQGVVHSLCFLTTFIFLTILCVEKSVNLFNSNVHSATFENKKICITFCVLTWTFGLLGSLMPAFGWGVIEYITYELKCAIAHSKNRTGMILYYLFGLFLPLLVTMWFSITALCKRKELLHSLKPLDRRVEAINDRIENENGNIEIQDLVTERSVSADTKTTDGRTLTSTDIEVRPPSGNRVSPEADTIVPTSPPTTRSEKELQRDIIVNGASKNKKALNAMNVALSVFSSSVEHNHFHFAMTFTLMWLTALFLWCPYVILLFIDIFDVASVWNGWFSIAGFLCDVTYCIKPIVFLSHNRQFRKAATKSMPERLRKRATRAAKVLQKTMKRMDEVVFVRVTDYTERMVVENAGTNNKHIETVDKNQREDCKSPLSMVDVE</sequence>
<dbReference type="Proteomes" id="UP001186944">
    <property type="component" value="Unassembled WGS sequence"/>
</dbReference>
<protein>
    <recommendedName>
        <fullName evidence="10">G-protein coupled receptors family 1 profile domain-containing protein</fullName>
    </recommendedName>
</protein>
<evidence type="ECO:0000256" key="5">
    <source>
        <dbReference type="ARBA" id="ARBA00023136"/>
    </source>
</evidence>
<feature type="region of interest" description="Disordered" evidence="8">
    <location>
        <begin position="272"/>
        <end position="304"/>
    </location>
</feature>
<gene>
    <name evidence="11" type="ORF">FSP39_024122</name>
</gene>
<feature type="transmembrane region" description="Helical" evidence="9">
    <location>
        <begin position="105"/>
        <end position="126"/>
    </location>
</feature>
<evidence type="ECO:0000313" key="12">
    <source>
        <dbReference type="Proteomes" id="UP001186944"/>
    </source>
</evidence>
<keyword evidence="2 9" id="KW-0812">Transmembrane</keyword>
<dbReference type="Gene3D" id="1.20.1070.10">
    <property type="entry name" value="Rhodopsin 7-helix transmembrane proteins"/>
    <property type="match status" value="1"/>
</dbReference>
<dbReference type="PRINTS" id="PR00237">
    <property type="entry name" value="GPCRRHODOPSN"/>
</dbReference>
<proteinExistence type="predicted"/>
<dbReference type="InterPro" id="IPR000276">
    <property type="entry name" value="GPCR_Rhodpsn"/>
</dbReference>
<keyword evidence="5 9" id="KW-0472">Membrane</keyword>
<name>A0AA88YFJ3_PINIB</name>
<evidence type="ECO:0000313" key="11">
    <source>
        <dbReference type="EMBL" id="KAK3100711.1"/>
    </source>
</evidence>
<dbReference type="GO" id="GO:0016020">
    <property type="term" value="C:membrane"/>
    <property type="evidence" value="ECO:0007669"/>
    <property type="project" value="UniProtKB-SubCell"/>
</dbReference>
<dbReference type="InterPro" id="IPR017452">
    <property type="entry name" value="GPCR_Rhodpsn_7TM"/>
</dbReference>
<evidence type="ECO:0000256" key="4">
    <source>
        <dbReference type="ARBA" id="ARBA00023040"/>
    </source>
</evidence>
<comment type="subcellular location">
    <subcellularLocation>
        <location evidence="1">Membrane</location>
        <topology evidence="1">Multi-pass membrane protein</topology>
    </subcellularLocation>
</comment>
<feature type="domain" description="G-protein coupled receptors family 1 profile" evidence="10">
    <location>
        <begin position="47"/>
        <end position="398"/>
    </location>
</feature>
<keyword evidence="4" id="KW-0297">G-protein coupled receptor</keyword>
<keyword evidence="6" id="KW-0675">Receptor</keyword>
<feature type="transmembrane region" description="Helical" evidence="9">
    <location>
        <begin position="379"/>
        <end position="399"/>
    </location>
</feature>
<dbReference type="Pfam" id="PF00001">
    <property type="entry name" value="7tm_1"/>
    <property type="match status" value="1"/>
</dbReference>
<feature type="transmembrane region" description="Helical" evidence="9">
    <location>
        <begin position="68"/>
        <end position="93"/>
    </location>
</feature>
<feature type="transmembrane region" description="Helical" evidence="9">
    <location>
        <begin position="343"/>
        <end position="367"/>
    </location>
</feature>
<dbReference type="EMBL" id="VSWD01000006">
    <property type="protein sequence ID" value="KAK3100711.1"/>
    <property type="molecule type" value="Genomic_DNA"/>
</dbReference>
<keyword evidence="12" id="KW-1185">Reference proteome</keyword>
<organism evidence="11 12">
    <name type="scientific">Pinctada imbricata</name>
    <name type="common">Atlantic pearl-oyster</name>
    <name type="synonym">Pinctada martensii</name>
    <dbReference type="NCBI Taxonomy" id="66713"/>
    <lineage>
        <taxon>Eukaryota</taxon>
        <taxon>Metazoa</taxon>
        <taxon>Spiralia</taxon>
        <taxon>Lophotrochozoa</taxon>
        <taxon>Mollusca</taxon>
        <taxon>Bivalvia</taxon>
        <taxon>Autobranchia</taxon>
        <taxon>Pteriomorphia</taxon>
        <taxon>Pterioida</taxon>
        <taxon>Pterioidea</taxon>
        <taxon>Pteriidae</taxon>
        <taxon>Pinctada</taxon>
    </lineage>
</organism>
<dbReference type="PANTHER" id="PTHR24240">
    <property type="entry name" value="OPSIN"/>
    <property type="match status" value="1"/>
</dbReference>
<evidence type="ECO:0000256" key="7">
    <source>
        <dbReference type="ARBA" id="ARBA00023224"/>
    </source>
</evidence>
<feature type="transmembrane region" description="Helical" evidence="9">
    <location>
        <begin position="147"/>
        <end position="173"/>
    </location>
</feature>
<evidence type="ECO:0000256" key="9">
    <source>
        <dbReference type="SAM" id="Phobius"/>
    </source>
</evidence>
<dbReference type="GO" id="GO:0004930">
    <property type="term" value="F:G protein-coupled receptor activity"/>
    <property type="evidence" value="ECO:0007669"/>
    <property type="project" value="UniProtKB-KW"/>
</dbReference>
<evidence type="ECO:0000256" key="1">
    <source>
        <dbReference type="ARBA" id="ARBA00004141"/>
    </source>
</evidence>
<feature type="transmembrane region" description="Helical" evidence="9">
    <location>
        <begin position="193"/>
        <end position="217"/>
    </location>
</feature>
<dbReference type="InterPro" id="IPR050125">
    <property type="entry name" value="GPCR_opsins"/>
</dbReference>
<evidence type="ECO:0000256" key="3">
    <source>
        <dbReference type="ARBA" id="ARBA00022989"/>
    </source>
</evidence>
<keyword evidence="7" id="KW-0807">Transducer</keyword>
<evidence type="ECO:0000256" key="2">
    <source>
        <dbReference type="ARBA" id="ARBA00022692"/>
    </source>
</evidence>
<reference evidence="11" key="1">
    <citation type="submission" date="2019-08" db="EMBL/GenBank/DDBJ databases">
        <title>The improved chromosome-level genome for the pearl oyster Pinctada fucata martensii using PacBio sequencing and Hi-C.</title>
        <authorList>
            <person name="Zheng Z."/>
        </authorList>
    </citation>
    <scope>NUCLEOTIDE SEQUENCE</scope>
    <source>
        <strain evidence="11">ZZ-2019</strain>
        <tissue evidence="11">Adductor muscle</tissue>
    </source>
</reference>
<feature type="transmembrane region" description="Helical" evidence="9">
    <location>
        <begin position="28"/>
        <end position="56"/>
    </location>
</feature>
<evidence type="ECO:0000256" key="6">
    <source>
        <dbReference type="ARBA" id="ARBA00023170"/>
    </source>
</evidence>
<comment type="caution">
    <text evidence="11">The sequence shown here is derived from an EMBL/GenBank/DDBJ whole genome shotgun (WGS) entry which is preliminary data.</text>
</comment>
<evidence type="ECO:0000259" key="10">
    <source>
        <dbReference type="PROSITE" id="PS50262"/>
    </source>
</evidence>
<dbReference type="PROSITE" id="PS50262">
    <property type="entry name" value="G_PROTEIN_RECEP_F1_2"/>
    <property type="match status" value="1"/>
</dbReference>
<dbReference type="SUPFAM" id="SSF81321">
    <property type="entry name" value="Family A G protein-coupled receptor-like"/>
    <property type="match status" value="1"/>
</dbReference>
<dbReference type="AlphaFoldDB" id="A0AA88YFJ3"/>
<accession>A0AA88YFJ3</accession>